<dbReference type="InterPro" id="IPR003594">
    <property type="entry name" value="HATPase_dom"/>
</dbReference>
<dbReference type="Pfam" id="PF13581">
    <property type="entry name" value="HATPase_c_2"/>
    <property type="match status" value="1"/>
</dbReference>
<dbReference type="GO" id="GO:0004674">
    <property type="term" value="F:protein serine/threonine kinase activity"/>
    <property type="evidence" value="ECO:0007669"/>
    <property type="project" value="UniProtKB-KW"/>
</dbReference>
<dbReference type="PANTHER" id="PTHR35526">
    <property type="entry name" value="ANTI-SIGMA-F FACTOR RSBW-RELATED"/>
    <property type="match status" value="1"/>
</dbReference>
<protein>
    <submittedName>
        <fullName evidence="3">Regulatory protein</fullName>
    </submittedName>
</protein>
<dbReference type="CDD" id="cd16936">
    <property type="entry name" value="HATPase_RsbW-like"/>
    <property type="match status" value="1"/>
</dbReference>
<dbReference type="SUPFAM" id="SSF55874">
    <property type="entry name" value="ATPase domain of HSP90 chaperone/DNA topoisomerase II/histidine kinase"/>
    <property type="match status" value="1"/>
</dbReference>
<dbReference type="Gene3D" id="3.30.565.10">
    <property type="entry name" value="Histidine kinase-like ATPase, C-terminal domain"/>
    <property type="match status" value="1"/>
</dbReference>
<evidence type="ECO:0000259" key="2">
    <source>
        <dbReference type="Pfam" id="PF13581"/>
    </source>
</evidence>
<evidence type="ECO:0000256" key="1">
    <source>
        <dbReference type="ARBA" id="ARBA00022527"/>
    </source>
</evidence>
<dbReference type="InterPro" id="IPR050267">
    <property type="entry name" value="Anti-sigma-factor_SerPK"/>
</dbReference>
<proteinExistence type="predicted"/>
<dbReference type="PANTHER" id="PTHR35526:SF3">
    <property type="entry name" value="ANTI-SIGMA-F FACTOR RSBW"/>
    <property type="match status" value="1"/>
</dbReference>
<dbReference type="InterPro" id="IPR036890">
    <property type="entry name" value="HATPase_C_sf"/>
</dbReference>
<dbReference type="OrthoDB" id="3473090at2"/>
<dbReference type="Proteomes" id="UP000030011">
    <property type="component" value="Unassembled WGS sequence"/>
</dbReference>
<comment type="caution">
    <text evidence="3">The sequence shown here is derived from an EMBL/GenBank/DDBJ whole genome shotgun (WGS) entry which is preliminary data.</text>
</comment>
<keyword evidence="1" id="KW-0808">Transferase</keyword>
<dbReference type="eggNOG" id="COG3920">
    <property type="taxonomic scope" value="Bacteria"/>
</dbReference>
<name>A0A0A0JIB5_9MICO</name>
<dbReference type="AlphaFoldDB" id="A0A0A0JIB5"/>
<organism evidence="3 4">
    <name type="scientific">Knoellia subterranea KCTC 19937</name>
    <dbReference type="NCBI Taxonomy" id="1385521"/>
    <lineage>
        <taxon>Bacteria</taxon>
        <taxon>Bacillati</taxon>
        <taxon>Actinomycetota</taxon>
        <taxon>Actinomycetes</taxon>
        <taxon>Micrococcales</taxon>
        <taxon>Intrasporangiaceae</taxon>
        <taxon>Knoellia</taxon>
    </lineage>
</organism>
<feature type="domain" description="Histidine kinase/HSP90-like ATPase" evidence="2">
    <location>
        <begin position="34"/>
        <end position="146"/>
    </location>
</feature>
<keyword evidence="1" id="KW-0418">Kinase</keyword>
<gene>
    <name evidence="3" type="ORF">N803_14790</name>
</gene>
<accession>A0A0A0JIB5</accession>
<keyword evidence="4" id="KW-1185">Reference proteome</keyword>
<keyword evidence="1" id="KW-0723">Serine/threonine-protein kinase</keyword>
<evidence type="ECO:0000313" key="3">
    <source>
        <dbReference type="EMBL" id="KGN37125.1"/>
    </source>
</evidence>
<dbReference type="RefSeq" id="WP_035905292.1">
    <property type="nucleotide sequence ID" value="NZ_AVPK01000006.1"/>
</dbReference>
<evidence type="ECO:0000313" key="4">
    <source>
        <dbReference type="Proteomes" id="UP000030011"/>
    </source>
</evidence>
<sequence length="157" mass="16856">MNAADKGVDDAEFDEFGGAIGQGQVRTIRAPWGPSTVTRVRKAVVADLRARDLDEQTIDESEIVVSELMTNAIRHARPLADGCLRVRWKVRGEVVEVEVTDGGGDTTPVPAPAAVWVSSGRGLRIIRSLAHEWGVGEDKGGQTVWAAMGGPSRRRAT</sequence>
<reference evidence="3 4" key="1">
    <citation type="submission" date="2013-08" db="EMBL/GenBank/DDBJ databases">
        <title>The genome sequence of Knoellia subterranea.</title>
        <authorList>
            <person name="Zhu W."/>
            <person name="Wang G."/>
        </authorList>
    </citation>
    <scope>NUCLEOTIDE SEQUENCE [LARGE SCALE GENOMIC DNA]</scope>
    <source>
        <strain evidence="3 4">KCTC 19937</strain>
    </source>
</reference>
<dbReference type="STRING" id="1385521.N803_14790"/>
<dbReference type="EMBL" id="AVPK01000006">
    <property type="protein sequence ID" value="KGN37125.1"/>
    <property type="molecule type" value="Genomic_DNA"/>
</dbReference>